<proteinExistence type="predicted"/>
<name>A0A8J7L5U2_9NOST</name>
<dbReference type="RefSeq" id="WP_214662436.1">
    <property type="nucleotide sequence ID" value="NZ_JAECZC010000007.1"/>
</dbReference>
<protein>
    <submittedName>
        <fullName evidence="1">Uncharacterized protein</fullName>
    </submittedName>
</protein>
<evidence type="ECO:0000313" key="2">
    <source>
        <dbReference type="Proteomes" id="UP000632766"/>
    </source>
</evidence>
<dbReference type="EMBL" id="JAECZC010000007">
    <property type="protein sequence ID" value="MBH8561604.1"/>
    <property type="molecule type" value="Genomic_DNA"/>
</dbReference>
<comment type="caution">
    <text evidence="1">The sequence shown here is derived from an EMBL/GenBank/DDBJ whole genome shotgun (WGS) entry which is preliminary data.</text>
</comment>
<sequence>MFYDSILPNGIILMDNYGYWESRQKALHEFEYLRGEQFNHYRIVYTVV</sequence>
<organism evidence="1 2">
    <name type="scientific">Amazonocrinis nigriterrae CENA67</name>
    <dbReference type="NCBI Taxonomy" id="2794033"/>
    <lineage>
        <taxon>Bacteria</taxon>
        <taxon>Bacillati</taxon>
        <taxon>Cyanobacteriota</taxon>
        <taxon>Cyanophyceae</taxon>
        <taxon>Nostocales</taxon>
        <taxon>Nostocaceae</taxon>
        <taxon>Amazonocrinis</taxon>
        <taxon>Amazonocrinis nigriterrae</taxon>
    </lineage>
</organism>
<dbReference type="Proteomes" id="UP000632766">
    <property type="component" value="Unassembled WGS sequence"/>
</dbReference>
<dbReference type="AlphaFoldDB" id="A0A8J7L5U2"/>
<keyword evidence="2" id="KW-1185">Reference proteome</keyword>
<evidence type="ECO:0000313" key="1">
    <source>
        <dbReference type="EMBL" id="MBH8561604.1"/>
    </source>
</evidence>
<accession>A0A8J7L5U2</accession>
<reference evidence="1 2" key="1">
    <citation type="journal article" date="2021" name="Int. J. Syst. Evol. Microbiol.">
        <title>Amazonocrinis nigriterrae gen. nov., sp. nov., Atlanticothrix silvestris gen. nov., sp. nov. and Dendronalium phyllosphericum gen. nov., sp. nov., nostocacean cyanobacteria from Brazilian environments.</title>
        <authorList>
            <person name="Alvarenga D.O."/>
            <person name="Andreote A.P.D."/>
            <person name="Branco L.H.Z."/>
            <person name="Delbaje E."/>
            <person name="Cruz R.B."/>
            <person name="Varani A.M."/>
            <person name="Fiore M.F."/>
        </authorList>
    </citation>
    <scope>NUCLEOTIDE SEQUENCE [LARGE SCALE GENOMIC DNA]</scope>
    <source>
        <strain evidence="1 2">CENA67</strain>
    </source>
</reference>
<gene>
    <name evidence="1" type="ORF">I8748_05330</name>
</gene>